<accession>A0A1T5AMC0</accession>
<evidence type="ECO:0000313" key="1">
    <source>
        <dbReference type="EMBL" id="SKB36152.1"/>
    </source>
</evidence>
<evidence type="ECO:0000313" key="2">
    <source>
        <dbReference type="Proteomes" id="UP000189981"/>
    </source>
</evidence>
<keyword evidence="2" id="KW-1185">Reference proteome</keyword>
<dbReference type="EMBL" id="FUYR01000001">
    <property type="protein sequence ID" value="SKB36152.1"/>
    <property type="molecule type" value="Genomic_DNA"/>
</dbReference>
<dbReference type="Pfam" id="PF09905">
    <property type="entry name" value="VF530"/>
    <property type="match status" value="1"/>
</dbReference>
<sequence>MGNTQPNNPLHGKTLESILISLIEAYGFEKLGFLIRIKCFNENPDLQSSLKFLRKTPWARKKVEDLFLEQKEINLRFILRPNMVKLKKRLGAAI</sequence>
<dbReference type="OrthoDB" id="9806870at2"/>
<protein>
    <submittedName>
        <fullName evidence="1">Uncharacterized conserved protein</fullName>
    </submittedName>
</protein>
<name>A0A1T5AMC0_9SPHI</name>
<dbReference type="AlphaFoldDB" id="A0A1T5AMC0"/>
<reference evidence="2" key="1">
    <citation type="submission" date="2017-02" db="EMBL/GenBank/DDBJ databases">
        <authorList>
            <person name="Varghese N."/>
            <person name="Submissions S."/>
        </authorList>
    </citation>
    <scope>NUCLEOTIDE SEQUENCE [LARGE SCALE GENOMIC DNA]</scope>
    <source>
        <strain evidence="2">DSM 22385</strain>
    </source>
</reference>
<dbReference type="STRING" id="572036.SAMN05661099_0873"/>
<dbReference type="GO" id="GO:0003677">
    <property type="term" value="F:DNA binding"/>
    <property type="evidence" value="ECO:0007669"/>
    <property type="project" value="InterPro"/>
</dbReference>
<dbReference type="RefSeq" id="WP_079701415.1">
    <property type="nucleotide sequence ID" value="NZ_FUYR01000001.1"/>
</dbReference>
<dbReference type="InterPro" id="IPR036361">
    <property type="entry name" value="SAP_dom_sf"/>
</dbReference>
<dbReference type="Proteomes" id="UP000189981">
    <property type="component" value="Unassembled WGS sequence"/>
</dbReference>
<organism evidence="1 2">
    <name type="scientific">Daejeonella lutea</name>
    <dbReference type="NCBI Taxonomy" id="572036"/>
    <lineage>
        <taxon>Bacteria</taxon>
        <taxon>Pseudomonadati</taxon>
        <taxon>Bacteroidota</taxon>
        <taxon>Sphingobacteriia</taxon>
        <taxon>Sphingobacteriales</taxon>
        <taxon>Sphingobacteriaceae</taxon>
        <taxon>Daejeonella</taxon>
    </lineage>
</organism>
<dbReference type="Gene3D" id="1.10.720.30">
    <property type="entry name" value="SAP domain"/>
    <property type="match status" value="1"/>
</dbReference>
<gene>
    <name evidence="1" type="ORF">SAMN05661099_0873</name>
</gene>
<dbReference type="InterPro" id="IPR018668">
    <property type="entry name" value="DNA-binding_VF530-like"/>
</dbReference>
<proteinExistence type="predicted"/>